<accession>A0A5Q5CDA4</accession>
<feature type="region of interest" description="Disordered" evidence="2">
    <location>
        <begin position="69"/>
        <end position="88"/>
    </location>
</feature>
<feature type="region of interest" description="Disordered" evidence="2">
    <location>
        <begin position="1"/>
        <end position="20"/>
    </location>
</feature>
<organism evidence="3">
    <name type="scientific">Mycobacterium sp. (strain JLS)</name>
    <dbReference type="NCBI Taxonomy" id="164757"/>
    <lineage>
        <taxon>Bacteria</taxon>
        <taxon>Bacillati</taxon>
        <taxon>Actinomycetota</taxon>
        <taxon>Actinomycetes</taxon>
        <taxon>Mycobacteriales</taxon>
        <taxon>Mycobacteriaceae</taxon>
        <taxon>Mycobacterium</taxon>
    </lineage>
</organism>
<evidence type="ECO:0008006" key="4">
    <source>
        <dbReference type="Google" id="ProtNLM"/>
    </source>
</evidence>
<gene>
    <name evidence="3" type="ordered locus">Mjls_1428</name>
</gene>
<reference evidence="3" key="1">
    <citation type="submission" date="2007-02" db="EMBL/GenBank/DDBJ databases">
        <title>Complete sequence of Mycobacterium sp. JLS.</title>
        <authorList>
            <consortium name="US DOE Joint Genome Institute"/>
            <person name="Copeland A."/>
            <person name="Lucas S."/>
            <person name="Lapidus A."/>
            <person name="Barry K."/>
            <person name="Detter J.C."/>
            <person name="Glavina del Rio T."/>
            <person name="Hammon N."/>
            <person name="Israni S."/>
            <person name="Dalin E."/>
            <person name="Tice H."/>
            <person name="Pitluck S."/>
            <person name="Chain P."/>
            <person name="Malfatti S."/>
            <person name="Shin M."/>
            <person name="Vergez L."/>
            <person name="Schmutz J."/>
            <person name="Larimer F."/>
            <person name="Land M."/>
            <person name="Hauser L."/>
            <person name="Kyrpides N."/>
            <person name="Mikhailova N."/>
            <person name="Miller C.D."/>
            <person name="Anderson A.J."/>
            <person name="Sims R.C."/>
            <person name="Richardson P."/>
        </authorList>
    </citation>
    <scope>NUCLEOTIDE SEQUENCE [LARGE SCALE GENOMIC DNA]</scope>
    <source>
        <strain evidence="3">JLS</strain>
    </source>
</reference>
<feature type="coiled-coil region" evidence="1">
    <location>
        <begin position="93"/>
        <end position="127"/>
    </location>
</feature>
<evidence type="ECO:0000256" key="1">
    <source>
        <dbReference type="SAM" id="Coils"/>
    </source>
</evidence>
<dbReference type="EMBL" id="CP000580">
    <property type="protein sequence ID" value="ABN97230.1"/>
    <property type="molecule type" value="Genomic_DNA"/>
</dbReference>
<dbReference type="KEGG" id="mjl:Mjls_1428"/>
<name>A0A5Q5CDA4_MYCSJ</name>
<protein>
    <recommendedName>
        <fullName evidence="4">Transposase</fullName>
    </recommendedName>
</protein>
<dbReference type="AlphaFoldDB" id="A0A5Q5CDA4"/>
<keyword evidence="1" id="KW-0175">Coiled coil</keyword>
<evidence type="ECO:0000256" key="2">
    <source>
        <dbReference type="SAM" id="MobiDB-lite"/>
    </source>
</evidence>
<sequence length="143" mass="15449">MPRSLDGLRRASTKSRNEARAKIKKALREMQRKGLTINPNALARYADVSRKTIYNHTDLLAEVKAAANTPAPRLSTAAPDDPATPSSVTAALREQLRTQKRGYETTISALKAEIKQLKGDLAAAHGEIHRLGATGEHGTAQQG</sequence>
<evidence type="ECO:0000313" key="3">
    <source>
        <dbReference type="EMBL" id="ABN97230.1"/>
    </source>
</evidence>
<proteinExistence type="predicted"/>